<dbReference type="GO" id="GO:0004709">
    <property type="term" value="F:MAP kinase kinase kinase activity"/>
    <property type="evidence" value="ECO:0007669"/>
    <property type="project" value="TreeGrafter"/>
</dbReference>
<evidence type="ECO:0000256" key="3">
    <source>
        <dbReference type="ARBA" id="ARBA00022741"/>
    </source>
</evidence>
<dbReference type="AlphaFoldDB" id="A0AA38SNG8"/>
<dbReference type="EMBL" id="JARYMX010000357">
    <property type="protein sequence ID" value="KAJ9535313.1"/>
    <property type="molecule type" value="Genomic_DNA"/>
</dbReference>
<organism evidence="7 8">
    <name type="scientific">Centaurea solstitialis</name>
    <name type="common">yellow star-thistle</name>
    <dbReference type="NCBI Taxonomy" id="347529"/>
    <lineage>
        <taxon>Eukaryota</taxon>
        <taxon>Viridiplantae</taxon>
        <taxon>Streptophyta</taxon>
        <taxon>Embryophyta</taxon>
        <taxon>Tracheophyta</taxon>
        <taxon>Spermatophyta</taxon>
        <taxon>Magnoliopsida</taxon>
        <taxon>eudicotyledons</taxon>
        <taxon>Gunneridae</taxon>
        <taxon>Pentapetalae</taxon>
        <taxon>asterids</taxon>
        <taxon>campanulids</taxon>
        <taxon>Asterales</taxon>
        <taxon>Asteraceae</taxon>
        <taxon>Carduoideae</taxon>
        <taxon>Cardueae</taxon>
        <taxon>Centaureinae</taxon>
        <taxon>Centaurea</taxon>
    </lineage>
</organism>
<evidence type="ECO:0000256" key="2">
    <source>
        <dbReference type="ARBA" id="ARBA00022679"/>
    </source>
</evidence>
<comment type="caution">
    <text evidence="7">The sequence shown here is derived from an EMBL/GenBank/DDBJ whole genome shotgun (WGS) entry which is preliminary data.</text>
</comment>
<dbReference type="Proteomes" id="UP001172457">
    <property type="component" value="Unassembled WGS sequence"/>
</dbReference>
<gene>
    <name evidence="7" type="ORF">OSB04_un001582</name>
</gene>
<evidence type="ECO:0000313" key="7">
    <source>
        <dbReference type="EMBL" id="KAJ9535313.1"/>
    </source>
</evidence>
<feature type="region of interest" description="Disordered" evidence="6">
    <location>
        <begin position="123"/>
        <end position="146"/>
    </location>
</feature>
<dbReference type="PANTHER" id="PTHR48016">
    <property type="entry name" value="MAP KINASE KINASE KINASE SSK2-RELATED-RELATED"/>
    <property type="match status" value="1"/>
</dbReference>
<keyword evidence="5" id="KW-0067">ATP-binding</keyword>
<dbReference type="InterPro" id="IPR011009">
    <property type="entry name" value="Kinase-like_dom_sf"/>
</dbReference>
<reference evidence="7" key="1">
    <citation type="submission" date="2023-03" db="EMBL/GenBank/DDBJ databases">
        <title>Chromosome-scale reference genome and RAD-based genetic map of yellow starthistle (Centaurea solstitialis) reveal putative structural variation and QTLs associated with invader traits.</title>
        <authorList>
            <person name="Reatini B."/>
            <person name="Cang F.A."/>
            <person name="Jiang Q."/>
            <person name="Mckibben M.T.W."/>
            <person name="Barker M.S."/>
            <person name="Rieseberg L.H."/>
            <person name="Dlugosch K.M."/>
        </authorList>
    </citation>
    <scope>NUCLEOTIDE SEQUENCE</scope>
    <source>
        <strain evidence="7">CAN-66</strain>
        <tissue evidence="7">Leaf</tissue>
    </source>
</reference>
<evidence type="ECO:0000313" key="8">
    <source>
        <dbReference type="Proteomes" id="UP001172457"/>
    </source>
</evidence>
<dbReference type="Gene3D" id="1.10.510.10">
    <property type="entry name" value="Transferase(Phosphotransferase) domain 1"/>
    <property type="match status" value="1"/>
</dbReference>
<dbReference type="GO" id="GO:0005524">
    <property type="term" value="F:ATP binding"/>
    <property type="evidence" value="ECO:0007669"/>
    <property type="project" value="UniProtKB-KW"/>
</dbReference>
<evidence type="ECO:0000256" key="1">
    <source>
        <dbReference type="ARBA" id="ARBA00006529"/>
    </source>
</evidence>
<evidence type="ECO:0000256" key="5">
    <source>
        <dbReference type="ARBA" id="ARBA00022840"/>
    </source>
</evidence>
<comment type="similarity">
    <text evidence="1">Belongs to the protein kinase superfamily. STE Ser/Thr protein kinase family. MAP kinase kinase kinase subfamily.</text>
</comment>
<dbReference type="PANTHER" id="PTHR48016:SF45">
    <property type="entry name" value="OS04G0559800 PROTEIN"/>
    <property type="match status" value="1"/>
</dbReference>
<protein>
    <submittedName>
        <fullName evidence="7">Uncharacterized protein</fullName>
    </submittedName>
</protein>
<keyword evidence="8" id="KW-1185">Reference proteome</keyword>
<evidence type="ECO:0000256" key="6">
    <source>
        <dbReference type="SAM" id="MobiDB-lite"/>
    </source>
</evidence>
<keyword evidence="3" id="KW-0547">Nucleotide-binding</keyword>
<dbReference type="GO" id="GO:0005737">
    <property type="term" value="C:cytoplasm"/>
    <property type="evidence" value="ECO:0007669"/>
    <property type="project" value="TreeGrafter"/>
</dbReference>
<dbReference type="InterPro" id="IPR050538">
    <property type="entry name" value="MAP_kinase_kinase_kinase"/>
</dbReference>
<evidence type="ECO:0000256" key="4">
    <source>
        <dbReference type="ARBA" id="ARBA00022777"/>
    </source>
</evidence>
<dbReference type="SUPFAM" id="SSF56112">
    <property type="entry name" value="Protein kinase-like (PK-like)"/>
    <property type="match status" value="1"/>
</dbReference>
<keyword evidence="4" id="KW-0418">Kinase</keyword>
<keyword evidence="2" id="KW-0808">Transferase</keyword>
<accession>A0AA38SNG8</accession>
<sequence>MRALCRRGIGLQCSRQLDIKPFLEVTTSIWNGASHKLCFYASKPNPDFPFLGSGHCSSPGSGQKFRGIILWEVTCRIILAPSRGLAQSILHFLVPEDKPEKSQVAAFLQLPYPIPLSLSQIQQQTSPSVPRSPGRSDNRTSPSSRWKKGENCWVEAHLDRFMLVSTGYKGANILVDPMAELRWQILEWPSISPGQACPLSFKGSPYWMAPEIIKNTSGSNLAVDIWSLGCTGNWTFQESANKGFR</sequence>
<proteinExistence type="inferred from homology"/>
<name>A0AA38SNG8_9ASTR</name>